<dbReference type="Pfam" id="PF07958">
    <property type="entry name" value="DUF1688"/>
    <property type="match status" value="1"/>
</dbReference>
<dbReference type="EMBL" id="WNKQ01000006">
    <property type="protein sequence ID" value="KAF5850691.1"/>
    <property type="molecule type" value="Genomic_DNA"/>
</dbReference>
<dbReference type="Proteomes" id="UP000624244">
    <property type="component" value="Unassembled WGS sequence"/>
</dbReference>
<protein>
    <recommendedName>
        <fullName evidence="3">DUF1688 domain-containing protein</fullName>
    </recommendedName>
</protein>
<evidence type="ECO:0008006" key="3">
    <source>
        <dbReference type="Google" id="ProtNLM"/>
    </source>
</evidence>
<evidence type="ECO:0000313" key="2">
    <source>
        <dbReference type="Proteomes" id="UP000624244"/>
    </source>
</evidence>
<sequence length="450" mass="50058">MDDKVKYLLSLSAVRDRSKIVGEAAAAGKLSHFDVHEERLGEAADYVTSVIKRDYGPDKFHTIPPHGRWQHFEVGNVPRISKLLEEWKKDGSDDLEVTRRLIDLFFVSVLLDAGAGDHWRYVEPGTEREYERSEGIAVASLYMFKSLSFAAAKNEKQPIVDGRGLQDLKTEELANGFQITDKNPMLGVESRANLLRSLGKSLLSHPEVFGQEGRPGNVVGAYYSLLTTSPIMLTNHNTDFMKKNSSDSSTLDVLVFWDILQKLLIPIWPQDRTNVSGQPLGDAWPLSTLKTQSSSSSADETEFIQPFHKLTQWLAYSLMVPFTRILSLQWKNASSLTALPEYRNGGLFVDLGVLTLKPASLERGIKASSDGTGLPAFSAGDDVIVEWRAMTLVLVDKLYKLVLQRMEGVDLSMAQLLEAGTWKSGREVAKEKRPKTKSSPIIILSDGTVF</sequence>
<organism evidence="1 2">
    <name type="scientific">Cochliobolus sativus</name>
    <name type="common">Common root rot and spot blotch fungus</name>
    <name type="synonym">Bipolaris sorokiniana</name>
    <dbReference type="NCBI Taxonomy" id="45130"/>
    <lineage>
        <taxon>Eukaryota</taxon>
        <taxon>Fungi</taxon>
        <taxon>Dikarya</taxon>
        <taxon>Ascomycota</taxon>
        <taxon>Pezizomycotina</taxon>
        <taxon>Dothideomycetes</taxon>
        <taxon>Pleosporomycetidae</taxon>
        <taxon>Pleosporales</taxon>
        <taxon>Pleosporineae</taxon>
        <taxon>Pleosporaceae</taxon>
        <taxon>Bipolaris</taxon>
    </lineage>
</organism>
<dbReference type="AlphaFoldDB" id="A0A8H5ZI67"/>
<name>A0A8H5ZI67_COCSA</name>
<evidence type="ECO:0000313" key="1">
    <source>
        <dbReference type="EMBL" id="KAF5850691.1"/>
    </source>
</evidence>
<gene>
    <name evidence="1" type="ORF">GGP41_010340</name>
</gene>
<reference evidence="1" key="1">
    <citation type="submission" date="2019-11" db="EMBL/GenBank/DDBJ databases">
        <title>Bipolaris sorokiniana Genome sequencing.</title>
        <authorList>
            <person name="Wang H."/>
        </authorList>
    </citation>
    <scope>NUCLEOTIDE SEQUENCE</scope>
</reference>
<proteinExistence type="predicted"/>
<accession>A0A8H5ZI67</accession>
<comment type="caution">
    <text evidence="1">The sequence shown here is derived from an EMBL/GenBank/DDBJ whole genome shotgun (WGS) entry which is preliminary data.</text>
</comment>
<dbReference type="PANTHER" id="PTHR31687:SF3">
    <property type="entry name" value="PROTEIN URG3"/>
    <property type="match status" value="1"/>
</dbReference>
<dbReference type="PANTHER" id="PTHR31687">
    <property type="match status" value="1"/>
</dbReference>
<dbReference type="InterPro" id="IPR012469">
    <property type="entry name" value="DUF1688"/>
</dbReference>